<organism evidence="2 3">
    <name type="scientific">Pontibacter lucknowensis</name>
    <dbReference type="NCBI Taxonomy" id="1077936"/>
    <lineage>
        <taxon>Bacteria</taxon>
        <taxon>Pseudomonadati</taxon>
        <taxon>Bacteroidota</taxon>
        <taxon>Cytophagia</taxon>
        <taxon>Cytophagales</taxon>
        <taxon>Hymenobacteraceae</taxon>
        <taxon>Pontibacter</taxon>
    </lineage>
</organism>
<feature type="signal peptide" evidence="1">
    <location>
        <begin position="1"/>
        <end position="25"/>
    </location>
</feature>
<dbReference type="RefSeq" id="WP_076421904.1">
    <property type="nucleotide sequence ID" value="NZ_FTNM01000002.1"/>
</dbReference>
<sequence>MKTSRTLTLFALVLLLGTSACTPCATMRSDPPAPVSFYLVDASGSSPFNNPAAGIHPDSIQLILDGEPFNYLFTGTDETVNNLIFETYPVMYTKSRVRMLLRFNNLNTDTLDIAYTVNRGKCYTDYTYSAFYFNGKELKRQPDTGYLQLQVL</sequence>
<dbReference type="Proteomes" id="UP000185924">
    <property type="component" value="Unassembled WGS sequence"/>
</dbReference>
<gene>
    <name evidence="2" type="ORF">SAMN05421545_1917</name>
</gene>
<evidence type="ECO:0000313" key="3">
    <source>
        <dbReference type="Proteomes" id="UP000185924"/>
    </source>
</evidence>
<dbReference type="STRING" id="1077936.SAMN05421545_1917"/>
<dbReference type="PROSITE" id="PS51257">
    <property type="entry name" value="PROKAR_LIPOPROTEIN"/>
    <property type="match status" value="1"/>
</dbReference>
<evidence type="ECO:0000313" key="2">
    <source>
        <dbReference type="EMBL" id="SIQ97142.1"/>
    </source>
</evidence>
<dbReference type="AlphaFoldDB" id="A0A1N6X481"/>
<name>A0A1N6X481_9BACT</name>
<evidence type="ECO:0008006" key="4">
    <source>
        <dbReference type="Google" id="ProtNLM"/>
    </source>
</evidence>
<keyword evidence="1" id="KW-0732">Signal</keyword>
<proteinExistence type="predicted"/>
<dbReference type="OrthoDB" id="851776at2"/>
<keyword evidence="3" id="KW-1185">Reference proteome</keyword>
<protein>
    <recommendedName>
        <fullName evidence="4">Lipoprotein</fullName>
    </recommendedName>
</protein>
<evidence type="ECO:0000256" key="1">
    <source>
        <dbReference type="SAM" id="SignalP"/>
    </source>
</evidence>
<feature type="chain" id="PRO_5013156476" description="Lipoprotein" evidence="1">
    <location>
        <begin position="26"/>
        <end position="152"/>
    </location>
</feature>
<accession>A0A1N6X481</accession>
<dbReference type="EMBL" id="FTNM01000002">
    <property type="protein sequence ID" value="SIQ97142.1"/>
    <property type="molecule type" value="Genomic_DNA"/>
</dbReference>
<reference evidence="3" key="1">
    <citation type="submission" date="2017-01" db="EMBL/GenBank/DDBJ databases">
        <authorList>
            <person name="Varghese N."/>
            <person name="Submissions S."/>
        </authorList>
    </citation>
    <scope>NUCLEOTIDE SEQUENCE [LARGE SCALE GENOMIC DNA]</scope>
    <source>
        <strain evidence="3">DM9</strain>
    </source>
</reference>